<evidence type="ECO:0000259" key="4">
    <source>
        <dbReference type="Pfam" id="PF13356"/>
    </source>
</evidence>
<dbReference type="PANTHER" id="PTHR30629">
    <property type="entry name" value="PROPHAGE INTEGRASE"/>
    <property type="match status" value="1"/>
</dbReference>
<dbReference type="InterPro" id="IPR011010">
    <property type="entry name" value="DNA_brk_join_enz"/>
</dbReference>
<feature type="domain" description="Integrase DNA-binding" evidence="4">
    <location>
        <begin position="2"/>
        <end position="86"/>
    </location>
</feature>
<dbReference type="GO" id="GO:0003677">
    <property type="term" value="F:DNA binding"/>
    <property type="evidence" value="ECO:0007669"/>
    <property type="project" value="UniProtKB-KW"/>
</dbReference>
<dbReference type="Pfam" id="PF13356">
    <property type="entry name" value="Arm-DNA-bind_3"/>
    <property type="match status" value="1"/>
</dbReference>
<keyword evidence="2" id="KW-0229">DNA integration</keyword>
<dbReference type="OrthoDB" id="9795573at2"/>
<keyword evidence="3" id="KW-0238">DNA-binding</keyword>
<dbReference type="InterPro" id="IPR025166">
    <property type="entry name" value="Integrase_DNA_bind_dom"/>
</dbReference>
<comment type="similarity">
    <text evidence="1">Belongs to the 'phage' integrase family.</text>
</comment>
<name>A0A423KBX3_9PSED</name>
<protein>
    <submittedName>
        <fullName evidence="6">Uncharacterized protein</fullName>
    </submittedName>
</protein>
<accession>A0A423KBX3</accession>
<evidence type="ECO:0000256" key="2">
    <source>
        <dbReference type="ARBA" id="ARBA00022908"/>
    </source>
</evidence>
<dbReference type="InterPro" id="IPR038488">
    <property type="entry name" value="Integrase_DNA-bd_sf"/>
</dbReference>
<dbReference type="Proteomes" id="UP000283627">
    <property type="component" value="Unassembled WGS sequence"/>
</dbReference>
<comment type="caution">
    <text evidence="6">The sequence shown here is derived from an EMBL/GenBank/DDBJ whole genome shotgun (WGS) entry which is preliminary data.</text>
</comment>
<dbReference type="InterPro" id="IPR053876">
    <property type="entry name" value="Phage_int_M"/>
</dbReference>
<dbReference type="EMBL" id="MOBP01000015">
    <property type="protein sequence ID" value="RON49765.1"/>
    <property type="molecule type" value="Genomic_DNA"/>
</dbReference>
<evidence type="ECO:0000259" key="5">
    <source>
        <dbReference type="Pfam" id="PF22022"/>
    </source>
</evidence>
<gene>
    <name evidence="6" type="ORF">BK665_22860</name>
</gene>
<dbReference type="AlphaFoldDB" id="A0A423KBX3"/>
<proteinExistence type="inferred from homology"/>
<evidence type="ECO:0000256" key="1">
    <source>
        <dbReference type="ARBA" id="ARBA00008857"/>
    </source>
</evidence>
<dbReference type="InterPro" id="IPR050808">
    <property type="entry name" value="Phage_Integrase"/>
</dbReference>
<dbReference type="GO" id="GO:0015074">
    <property type="term" value="P:DNA integration"/>
    <property type="evidence" value="ECO:0007669"/>
    <property type="project" value="UniProtKB-KW"/>
</dbReference>
<dbReference type="Pfam" id="PF22022">
    <property type="entry name" value="Phage_int_M"/>
    <property type="match status" value="1"/>
</dbReference>
<dbReference type="PANTHER" id="PTHR30629:SF2">
    <property type="entry name" value="PROPHAGE INTEGRASE INTS-RELATED"/>
    <property type="match status" value="1"/>
</dbReference>
<dbReference type="InterPro" id="IPR010998">
    <property type="entry name" value="Integrase_recombinase_N"/>
</dbReference>
<organism evidence="6 7">
    <name type="scientific">Pseudomonas frederiksbergensis</name>
    <dbReference type="NCBI Taxonomy" id="104087"/>
    <lineage>
        <taxon>Bacteria</taxon>
        <taxon>Pseudomonadati</taxon>
        <taxon>Pseudomonadota</taxon>
        <taxon>Gammaproteobacteria</taxon>
        <taxon>Pseudomonadales</taxon>
        <taxon>Pseudomonadaceae</taxon>
        <taxon>Pseudomonas</taxon>
    </lineage>
</organism>
<dbReference type="SUPFAM" id="SSF56349">
    <property type="entry name" value="DNA breaking-rejoining enzymes"/>
    <property type="match status" value="1"/>
</dbReference>
<feature type="domain" description="Phage integrase central" evidence="5">
    <location>
        <begin position="99"/>
        <end position="178"/>
    </location>
</feature>
<dbReference type="RefSeq" id="WP_123409162.1">
    <property type="nucleotide sequence ID" value="NZ_MOBP01000015.1"/>
</dbReference>
<sequence length="312" mass="35222">MLSDKACMDAAPRERLYRLHDGRGLYLEVKSTGVKAWRYRFTLHAKASMYALGNYPELSLEDARLACDAARHQVERGINPAHLRKSERIKHILDASQTFEVMAERWLASRPWAPITKIRRLSLLQKVAFPIIGKHPVSGITCDHIRFIVDAAVERGAISVALQVGRTINAIIEFSLQHRGVFHQFPASYFNAGHAKAQVLPGRDVTLTEYEARQQKLKFRCYAELQKLSSCGTQTLSMAQWPEFKLDQQVWEIPAQRSPTGDQLSLSLPTSVVGLLKELADIIGPQRYVFPNKHRNGPMSVRSLKQGLKVLS</sequence>
<dbReference type="Gene3D" id="1.10.150.130">
    <property type="match status" value="1"/>
</dbReference>
<evidence type="ECO:0000313" key="6">
    <source>
        <dbReference type="EMBL" id="RON49765.1"/>
    </source>
</evidence>
<reference evidence="6 7" key="1">
    <citation type="submission" date="2016-10" db="EMBL/GenBank/DDBJ databases">
        <title>Comparative genome analysis of multiple Pseudomonas spp. focuses on biocontrol and plant growth promoting traits.</title>
        <authorList>
            <person name="Tao X.-Y."/>
            <person name="Taylor C.G."/>
        </authorList>
    </citation>
    <scope>NUCLEOTIDE SEQUENCE [LARGE SCALE GENOMIC DNA]</scope>
    <source>
        <strain evidence="6 7">39A2</strain>
    </source>
</reference>
<evidence type="ECO:0000313" key="7">
    <source>
        <dbReference type="Proteomes" id="UP000283627"/>
    </source>
</evidence>
<evidence type="ECO:0000256" key="3">
    <source>
        <dbReference type="ARBA" id="ARBA00023125"/>
    </source>
</evidence>
<dbReference type="Gene3D" id="3.30.160.390">
    <property type="entry name" value="Integrase, DNA-binding domain"/>
    <property type="match status" value="1"/>
</dbReference>